<protein>
    <submittedName>
        <fullName evidence="2">Heat induced stress protein YflT</fullName>
    </submittedName>
</protein>
<gene>
    <name evidence="2" type="ORF">ATL39_3055</name>
</gene>
<dbReference type="RefSeq" id="WP_120194189.1">
    <property type="nucleotide sequence ID" value="NZ_RAPK01000011.1"/>
</dbReference>
<organism evidence="2 3">
    <name type="scientific">Sinobaca qinghaiensis</name>
    <dbReference type="NCBI Taxonomy" id="342944"/>
    <lineage>
        <taxon>Bacteria</taxon>
        <taxon>Bacillati</taxon>
        <taxon>Bacillota</taxon>
        <taxon>Bacilli</taxon>
        <taxon>Bacillales</taxon>
        <taxon>Sporolactobacillaceae</taxon>
        <taxon>Sinobaca</taxon>
    </lineage>
</organism>
<dbReference type="InterPro" id="IPR025889">
    <property type="entry name" value="GSP17M-like_dom"/>
</dbReference>
<sequence>MATKLHGVYNTAHEARESVEYLKKQGMRPSNLSIVLNDKARGTILSEETDTNIQVEDHQQPNKEKHRFMDNIKESFSGASEDIEPEGHTKATLIRLGLSEEEALLYIEDIDSGNIVVLIHADSPYTAKDRG</sequence>
<reference evidence="2 3" key="1">
    <citation type="submission" date="2018-09" db="EMBL/GenBank/DDBJ databases">
        <title>Genomic Encyclopedia of Archaeal and Bacterial Type Strains, Phase II (KMG-II): from individual species to whole genera.</title>
        <authorList>
            <person name="Goeker M."/>
        </authorList>
    </citation>
    <scope>NUCLEOTIDE SEQUENCE [LARGE SCALE GENOMIC DNA]</scope>
    <source>
        <strain evidence="2 3">DSM 17008</strain>
    </source>
</reference>
<dbReference type="Pfam" id="PF11181">
    <property type="entry name" value="YflT"/>
    <property type="match status" value="1"/>
</dbReference>
<keyword evidence="3" id="KW-1185">Reference proteome</keyword>
<dbReference type="AlphaFoldDB" id="A0A419UWX7"/>
<evidence type="ECO:0000259" key="1">
    <source>
        <dbReference type="Pfam" id="PF11181"/>
    </source>
</evidence>
<accession>A0A419UWX7</accession>
<dbReference type="EMBL" id="RAPK01000011">
    <property type="protein sequence ID" value="RKD69631.1"/>
    <property type="molecule type" value="Genomic_DNA"/>
</dbReference>
<proteinExistence type="predicted"/>
<dbReference type="Proteomes" id="UP000285120">
    <property type="component" value="Unassembled WGS sequence"/>
</dbReference>
<feature type="domain" description="General stress protein 17M-like" evidence="1">
    <location>
        <begin position="7"/>
        <end position="113"/>
    </location>
</feature>
<evidence type="ECO:0000313" key="2">
    <source>
        <dbReference type="EMBL" id="RKD69631.1"/>
    </source>
</evidence>
<name>A0A419UWX7_9BACL</name>
<evidence type="ECO:0000313" key="3">
    <source>
        <dbReference type="Proteomes" id="UP000285120"/>
    </source>
</evidence>
<dbReference type="OrthoDB" id="2678178at2"/>
<comment type="caution">
    <text evidence="2">The sequence shown here is derived from an EMBL/GenBank/DDBJ whole genome shotgun (WGS) entry which is preliminary data.</text>
</comment>